<dbReference type="GO" id="GO:0043565">
    <property type="term" value="F:sequence-specific DNA binding"/>
    <property type="evidence" value="ECO:0007669"/>
    <property type="project" value="TreeGrafter"/>
</dbReference>
<organism evidence="8 9">
    <name type="scientific">Aureobasidium mustum</name>
    <dbReference type="NCBI Taxonomy" id="2773714"/>
    <lineage>
        <taxon>Eukaryota</taxon>
        <taxon>Fungi</taxon>
        <taxon>Dikarya</taxon>
        <taxon>Ascomycota</taxon>
        <taxon>Pezizomycotina</taxon>
        <taxon>Dothideomycetes</taxon>
        <taxon>Dothideomycetidae</taxon>
        <taxon>Dothideales</taxon>
        <taxon>Saccotheciaceae</taxon>
        <taxon>Aureobasidium</taxon>
    </lineage>
</organism>
<dbReference type="CDD" id="cd12148">
    <property type="entry name" value="fungal_TF_MHR"/>
    <property type="match status" value="1"/>
</dbReference>
<evidence type="ECO:0000256" key="6">
    <source>
        <dbReference type="ARBA" id="ARBA00023163"/>
    </source>
</evidence>
<evidence type="ECO:0000313" key="9">
    <source>
        <dbReference type="Proteomes" id="UP000714618"/>
    </source>
</evidence>
<dbReference type="GO" id="GO:0000981">
    <property type="term" value="F:DNA-binding transcription factor activity, RNA polymerase II-specific"/>
    <property type="evidence" value="ECO:0007669"/>
    <property type="project" value="TreeGrafter"/>
</dbReference>
<evidence type="ECO:0000256" key="2">
    <source>
        <dbReference type="ARBA" id="ARBA00022723"/>
    </source>
</evidence>
<comment type="caution">
    <text evidence="8">The sequence shown here is derived from an EMBL/GenBank/DDBJ whole genome shotgun (WGS) entry which is preliminary data.</text>
</comment>
<keyword evidence="6" id="KW-0804">Transcription</keyword>
<reference evidence="8" key="1">
    <citation type="submission" date="2020-06" db="EMBL/GenBank/DDBJ databases">
        <authorList>
            <person name="Onetto C."/>
        </authorList>
    </citation>
    <scope>NUCLEOTIDE SEQUENCE</scope>
</reference>
<dbReference type="EMBL" id="CAIJEO010000011">
    <property type="protein sequence ID" value="CAD0100080.1"/>
    <property type="molecule type" value="Genomic_DNA"/>
</dbReference>
<accession>A0A9N8PLA8</accession>
<gene>
    <name evidence="8" type="ORF">AWRI4233_LOCUS8905</name>
</gene>
<dbReference type="AlphaFoldDB" id="A0A9N8PLA8"/>
<dbReference type="Proteomes" id="UP000714618">
    <property type="component" value="Unassembled WGS sequence"/>
</dbReference>
<dbReference type="PANTHER" id="PTHR47782:SF12">
    <property type="entry name" value="ZN(II)2CYS6 TRANSCRIPTION FACTOR (EUROFUNG)"/>
    <property type="match status" value="1"/>
</dbReference>
<keyword evidence="3" id="KW-0862">Zinc</keyword>
<comment type="subcellular location">
    <subcellularLocation>
        <location evidence="1">Nucleus</location>
    </subcellularLocation>
</comment>
<evidence type="ECO:0000256" key="3">
    <source>
        <dbReference type="ARBA" id="ARBA00022833"/>
    </source>
</evidence>
<evidence type="ECO:0000256" key="1">
    <source>
        <dbReference type="ARBA" id="ARBA00004123"/>
    </source>
</evidence>
<dbReference type="InterPro" id="IPR052202">
    <property type="entry name" value="Yeast_MetPath_Reg"/>
</dbReference>
<proteinExistence type="predicted"/>
<protein>
    <submittedName>
        <fullName evidence="8">Uncharacterized protein</fullName>
    </submittedName>
</protein>
<keyword evidence="9" id="KW-1185">Reference proteome</keyword>
<name>A0A9N8PLA8_9PEZI</name>
<sequence>MINANHGPTPRAQETLEQNLRDVSLAAVAEPYLGTMSGLTFAKLTQAVLRRLSPDGRDFVFSPRVDGNVVPLEGATNLHLELLNSVYFDFDQAIDFSLLAGETSLPMIDTTIQNETTQLPDRAEVLHLAKFYFDHSHTLYPIVHQQEVMTDIHSILLDPEHYLTLSPPCMFRIWMVLAIGSTTYSSITLAEEFVSRLYYEKAMTYFDASMDYGDVVSSACEKR</sequence>
<evidence type="ECO:0000256" key="5">
    <source>
        <dbReference type="ARBA" id="ARBA00023125"/>
    </source>
</evidence>
<dbReference type="GO" id="GO:0046872">
    <property type="term" value="F:metal ion binding"/>
    <property type="evidence" value="ECO:0007669"/>
    <property type="project" value="UniProtKB-KW"/>
</dbReference>
<evidence type="ECO:0000256" key="4">
    <source>
        <dbReference type="ARBA" id="ARBA00023015"/>
    </source>
</evidence>
<dbReference type="GO" id="GO:0005634">
    <property type="term" value="C:nucleus"/>
    <property type="evidence" value="ECO:0007669"/>
    <property type="project" value="UniProtKB-SubCell"/>
</dbReference>
<dbReference type="OrthoDB" id="2399539at2759"/>
<keyword evidence="4" id="KW-0805">Transcription regulation</keyword>
<dbReference type="PANTHER" id="PTHR47782">
    <property type="entry name" value="ZN(II)2CYS6 TRANSCRIPTION FACTOR (EUROFUNG)-RELATED"/>
    <property type="match status" value="1"/>
</dbReference>
<keyword evidence="5" id="KW-0238">DNA-binding</keyword>
<keyword evidence="7" id="KW-0539">Nucleus</keyword>
<evidence type="ECO:0000256" key="7">
    <source>
        <dbReference type="ARBA" id="ARBA00023242"/>
    </source>
</evidence>
<evidence type="ECO:0000313" key="8">
    <source>
        <dbReference type="EMBL" id="CAD0100080.1"/>
    </source>
</evidence>
<dbReference type="GO" id="GO:0045944">
    <property type="term" value="P:positive regulation of transcription by RNA polymerase II"/>
    <property type="evidence" value="ECO:0007669"/>
    <property type="project" value="TreeGrafter"/>
</dbReference>
<keyword evidence="2" id="KW-0479">Metal-binding</keyword>